<accession>A0ABD5ZDG3</accession>
<feature type="domain" description="ABC transporter" evidence="8">
    <location>
        <begin position="4"/>
        <end position="247"/>
    </location>
</feature>
<proteinExistence type="inferred from homology"/>
<organism evidence="9 10">
    <name type="scientific">Haloferax namakaokahaiae</name>
    <dbReference type="NCBI Taxonomy" id="1748331"/>
    <lineage>
        <taxon>Archaea</taxon>
        <taxon>Methanobacteriati</taxon>
        <taxon>Methanobacteriota</taxon>
        <taxon>Stenosarchaea group</taxon>
        <taxon>Halobacteria</taxon>
        <taxon>Halobacteriales</taxon>
        <taxon>Haloferacaceae</taxon>
        <taxon>Haloferax</taxon>
    </lineage>
</organism>
<gene>
    <name evidence="9" type="ORF">ACFQJC_06920</name>
</gene>
<keyword evidence="10" id="KW-1185">Reference proteome</keyword>
<comment type="similarity">
    <text evidence="1">Belongs to the ABC transporter superfamily.</text>
</comment>
<dbReference type="SMART" id="SM00382">
    <property type="entry name" value="AAA"/>
    <property type="match status" value="1"/>
</dbReference>
<dbReference type="InterPro" id="IPR017871">
    <property type="entry name" value="ABC_transporter-like_CS"/>
</dbReference>
<evidence type="ECO:0000256" key="3">
    <source>
        <dbReference type="ARBA" id="ARBA00022741"/>
    </source>
</evidence>
<reference evidence="9 10" key="1">
    <citation type="journal article" date="2019" name="Int. J. Syst. Evol. Microbiol.">
        <title>The Global Catalogue of Microorganisms (GCM) 10K type strain sequencing project: providing services to taxonomists for standard genome sequencing and annotation.</title>
        <authorList>
            <consortium name="The Broad Institute Genomics Platform"/>
            <consortium name="The Broad Institute Genome Sequencing Center for Infectious Disease"/>
            <person name="Wu L."/>
            <person name="Ma J."/>
        </authorList>
    </citation>
    <scope>NUCLEOTIDE SEQUENCE [LARGE SCALE GENOMIC DNA]</scope>
    <source>
        <strain evidence="9 10">DSM 29988</strain>
    </source>
</reference>
<keyword evidence="2" id="KW-0813">Transport</keyword>
<evidence type="ECO:0000256" key="5">
    <source>
        <dbReference type="ARBA" id="ARBA00022970"/>
    </source>
</evidence>
<evidence type="ECO:0000256" key="7">
    <source>
        <dbReference type="ARBA" id="ARBA00072811"/>
    </source>
</evidence>
<comment type="caution">
    <text evidence="9">The sequence shown here is derived from an EMBL/GenBank/DDBJ whole genome shotgun (WGS) entry which is preliminary data.</text>
</comment>
<dbReference type="SUPFAM" id="SSF52540">
    <property type="entry name" value="P-loop containing nucleoside triphosphate hydrolases"/>
    <property type="match status" value="1"/>
</dbReference>
<dbReference type="Pfam" id="PF12399">
    <property type="entry name" value="BCA_ABC_TP_C"/>
    <property type="match status" value="1"/>
</dbReference>
<dbReference type="GO" id="GO:0005524">
    <property type="term" value="F:ATP binding"/>
    <property type="evidence" value="ECO:0007669"/>
    <property type="project" value="UniProtKB-KW"/>
</dbReference>
<dbReference type="InterPro" id="IPR051120">
    <property type="entry name" value="ABC_AA/LPS_Transport"/>
</dbReference>
<dbReference type="FunFam" id="3.40.50.300:FF:000421">
    <property type="entry name" value="Branched-chain amino acid ABC transporter ATP-binding protein"/>
    <property type="match status" value="1"/>
</dbReference>
<dbReference type="InterPro" id="IPR032823">
    <property type="entry name" value="BCA_ABC_TP_C"/>
</dbReference>
<name>A0ABD5ZDG3_9EURY</name>
<evidence type="ECO:0000256" key="4">
    <source>
        <dbReference type="ARBA" id="ARBA00022840"/>
    </source>
</evidence>
<dbReference type="Gene3D" id="3.40.50.300">
    <property type="entry name" value="P-loop containing nucleotide triphosphate hydrolases"/>
    <property type="match status" value="1"/>
</dbReference>
<dbReference type="AlphaFoldDB" id="A0ABD5ZDG3"/>
<evidence type="ECO:0000256" key="2">
    <source>
        <dbReference type="ARBA" id="ARBA00022448"/>
    </source>
</evidence>
<dbReference type="InterPro" id="IPR027417">
    <property type="entry name" value="P-loop_NTPase"/>
</dbReference>
<keyword evidence="3" id="KW-0547">Nucleotide-binding</keyword>
<dbReference type="GO" id="GO:0006865">
    <property type="term" value="P:amino acid transport"/>
    <property type="evidence" value="ECO:0007669"/>
    <property type="project" value="UniProtKB-KW"/>
</dbReference>
<dbReference type="RefSeq" id="WP_390222580.1">
    <property type="nucleotide sequence ID" value="NZ_JBHTAA010000002.1"/>
</dbReference>
<sequence length="252" mass="27511">MSLLYTDGLTKRFGLLTAVDDVDLRIERDEIHSVIGPNGAGKSTLFNLITGLLQPSEGRVYFKDEDITDLPPRQIVHRGISRSFQIADLFEGLTVRENLRIAAQSLDDDHDSFWKRADSLSGPAGTADAILEDIGLTDLAEARADELSHGDRRKLDIGLGVAVEPELFLLDEPTAGMGKEESVKTVRMIQRVSADRGITPVLIEHDLEIVMGISDQITVLSEGGILAHGPPEEIQNDPAVQKAYLGTRGEYA</sequence>
<dbReference type="PANTHER" id="PTHR45772:SF3">
    <property type="entry name" value="ABC TRANSPORTER ATP-BINDING PROTEIN"/>
    <property type="match status" value="1"/>
</dbReference>
<dbReference type="Proteomes" id="UP001596481">
    <property type="component" value="Unassembled WGS sequence"/>
</dbReference>
<protein>
    <recommendedName>
        <fullName evidence="7">Probable branched-chain amino acid transport ATP-binding protein LivG</fullName>
    </recommendedName>
</protein>
<evidence type="ECO:0000313" key="9">
    <source>
        <dbReference type="EMBL" id="MFC7203241.1"/>
    </source>
</evidence>
<evidence type="ECO:0000256" key="6">
    <source>
        <dbReference type="ARBA" id="ARBA00056071"/>
    </source>
</evidence>
<evidence type="ECO:0000313" key="10">
    <source>
        <dbReference type="Proteomes" id="UP001596481"/>
    </source>
</evidence>
<evidence type="ECO:0000256" key="1">
    <source>
        <dbReference type="ARBA" id="ARBA00005417"/>
    </source>
</evidence>
<dbReference type="PROSITE" id="PS00211">
    <property type="entry name" value="ABC_TRANSPORTER_1"/>
    <property type="match status" value="1"/>
</dbReference>
<keyword evidence="5" id="KW-0029">Amino-acid transport</keyword>
<dbReference type="PANTHER" id="PTHR45772">
    <property type="entry name" value="CONSERVED COMPONENT OF ABC TRANSPORTER FOR NATURAL AMINO ACIDS-RELATED"/>
    <property type="match status" value="1"/>
</dbReference>
<dbReference type="CDD" id="cd03219">
    <property type="entry name" value="ABC_Mj1267_LivG_branched"/>
    <property type="match status" value="1"/>
</dbReference>
<keyword evidence="4 9" id="KW-0067">ATP-binding</keyword>
<dbReference type="PROSITE" id="PS50893">
    <property type="entry name" value="ABC_TRANSPORTER_2"/>
    <property type="match status" value="1"/>
</dbReference>
<evidence type="ECO:0000259" key="8">
    <source>
        <dbReference type="PROSITE" id="PS50893"/>
    </source>
</evidence>
<dbReference type="InterPro" id="IPR003593">
    <property type="entry name" value="AAA+_ATPase"/>
</dbReference>
<dbReference type="InterPro" id="IPR003439">
    <property type="entry name" value="ABC_transporter-like_ATP-bd"/>
</dbReference>
<dbReference type="EMBL" id="JBHTAA010000002">
    <property type="protein sequence ID" value="MFC7203241.1"/>
    <property type="molecule type" value="Genomic_DNA"/>
</dbReference>
<dbReference type="Pfam" id="PF00005">
    <property type="entry name" value="ABC_tran"/>
    <property type="match status" value="1"/>
</dbReference>
<comment type="function">
    <text evidence="6">Probable component of a branched-chain amino-acid transport system.</text>
</comment>